<gene>
    <name evidence="4" type="ORF">ENKNEFLB_04091</name>
</gene>
<accession>A0ABX8EMC4</accession>
<feature type="region of interest" description="Disordered" evidence="1">
    <location>
        <begin position="1"/>
        <end position="32"/>
    </location>
</feature>
<evidence type="ECO:0000313" key="5">
    <source>
        <dbReference type="Proteomes" id="UP000679307"/>
    </source>
</evidence>
<organism evidence="4 5">
    <name type="scientific">Nocardioides aquaticus</name>
    <dbReference type="NCBI Taxonomy" id="160826"/>
    <lineage>
        <taxon>Bacteria</taxon>
        <taxon>Bacillati</taxon>
        <taxon>Actinomycetota</taxon>
        <taxon>Actinomycetes</taxon>
        <taxon>Propionibacteriales</taxon>
        <taxon>Nocardioidaceae</taxon>
        <taxon>Nocardioides</taxon>
    </lineage>
</organism>
<protein>
    <recommendedName>
        <fullName evidence="6">Thioesterase family protein</fullName>
    </recommendedName>
</protein>
<dbReference type="InterPro" id="IPR029069">
    <property type="entry name" value="HotDog_dom_sf"/>
</dbReference>
<dbReference type="Gene3D" id="2.40.160.210">
    <property type="entry name" value="Acyl-CoA thioesterase, double hotdog domain"/>
    <property type="match status" value="1"/>
</dbReference>
<evidence type="ECO:0000256" key="1">
    <source>
        <dbReference type="SAM" id="MobiDB-lite"/>
    </source>
</evidence>
<evidence type="ECO:0000313" key="4">
    <source>
        <dbReference type="EMBL" id="QVT81675.1"/>
    </source>
</evidence>
<evidence type="ECO:0000259" key="2">
    <source>
        <dbReference type="Pfam" id="PF13622"/>
    </source>
</evidence>
<dbReference type="Pfam" id="PF20789">
    <property type="entry name" value="4HBT_3C"/>
    <property type="match status" value="1"/>
</dbReference>
<reference evidence="4 5" key="1">
    <citation type="submission" date="2021-05" db="EMBL/GenBank/DDBJ databases">
        <title>Complete genome of Nocardioides aquaticus KCTC 9944T isolated from meromictic and hypersaline Ekho Lake, Antarctica.</title>
        <authorList>
            <person name="Hwang K."/>
            <person name="Kim K.M."/>
            <person name="Choe H."/>
        </authorList>
    </citation>
    <scope>NUCLEOTIDE SEQUENCE [LARGE SCALE GENOMIC DNA]</scope>
    <source>
        <strain evidence="4 5">KCTC 9944</strain>
    </source>
</reference>
<feature type="domain" description="Acyl-CoA thioesterase-like C-terminal" evidence="3">
    <location>
        <begin position="143"/>
        <end position="274"/>
    </location>
</feature>
<sequence length="277" mass="28656">MVKSPPTPHFYDLVEAPPDPCGDVSEGGPEGVLPTSWTAGPWTAAAQHGGPPSALLGRAVERLAAATGGGVVGRISVDLLGPVAVGPLSVTASVLRPGRSVRLLEATLHDVASDRSVAVARAWVLPARDDGPGEVGPPPPHGPEDGVRRPRPPSWSGGYLDAVDWRWVRGGLDEPGTGEVWMRSPRLVAGEETSPLQRVLACVDSASGVSAALDIADWAFLNTELTVHVLRPAVGEWVCLDAATTLGPGSVAVATSTVHDAHGLVARSAQTLLVVRR</sequence>
<proteinExistence type="predicted"/>
<dbReference type="InterPro" id="IPR049449">
    <property type="entry name" value="TesB_ACOT8-like_N"/>
</dbReference>
<dbReference type="EMBL" id="CP075371">
    <property type="protein sequence ID" value="QVT81675.1"/>
    <property type="molecule type" value="Genomic_DNA"/>
</dbReference>
<dbReference type="InterPro" id="IPR049450">
    <property type="entry name" value="ACOT8-like_C"/>
</dbReference>
<feature type="domain" description="Acyl-CoA thioesterase-like N-terminal HotDog" evidence="2">
    <location>
        <begin position="39"/>
        <end position="123"/>
    </location>
</feature>
<evidence type="ECO:0008006" key="6">
    <source>
        <dbReference type="Google" id="ProtNLM"/>
    </source>
</evidence>
<dbReference type="SUPFAM" id="SSF54637">
    <property type="entry name" value="Thioesterase/thiol ester dehydrase-isomerase"/>
    <property type="match status" value="2"/>
</dbReference>
<evidence type="ECO:0000259" key="3">
    <source>
        <dbReference type="Pfam" id="PF20789"/>
    </source>
</evidence>
<feature type="region of interest" description="Disordered" evidence="1">
    <location>
        <begin position="127"/>
        <end position="153"/>
    </location>
</feature>
<dbReference type="Proteomes" id="UP000679307">
    <property type="component" value="Chromosome"/>
</dbReference>
<name>A0ABX8EMC4_9ACTN</name>
<dbReference type="RefSeq" id="WP_214057014.1">
    <property type="nucleotide sequence ID" value="NZ_BAAAHS010000132.1"/>
</dbReference>
<dbReference type="Pfam" id="PF13622">
    <property type="entry name" value="4HBT_3"/>
    <property type="match status" value="1"/>
</dbReference>
<keyword evidence="5" id="KW-1185">Reference proteome</keyword>
<dbReference type="InterPro" id="IPR042171">
    <property type="entry name" value="Acyl-CoA_hotdog"/>
</dbReference>